<gene>
    <name evidence="2" type="ORF">DXN04_05640</name>
</gene>
<evidence type="ECO:0000313" key="2">
    <source>
        <dbReference type="EMBL" id="RFM36979.1"/>
    </source>
</evidence>
<dbReference type="AlphaFoldDB" id="A0A3E1P9W6"/>
<name>A0A3E1P9W6_9BACT</name>
<dbReference type="OrthoDB" id="670758at2"/>
<dbReference type="EMBL" id="QTJV01000001">
    <property type="protein sequence ID" value="RFM36979.1"/>
    <property type="molecule type" value="Genomic_DNA"/>
</dbReference>
<keyword evidence="1" id="KW-0812">Transmembrane</keyword>
<dbReference type="Proteomes" id="UP000261174">
    <property type="component" value="Unassembled WGS sequence"/>
</dbReference>
<keyword evidence="3" id="KW-1185">Reference proteome</keyword>
<proteinExistence type="predicted"/>
<sequence length="180" mass="21207">MAIKTIQLADDECSKSFILVIGSIYMVIFIPMEQATIFEDNFGADLIRHRRHLLPVWAKIYCWIAMISGLLISTGIIYYIYYILQNFGVSLDLNPRRKFYFYVEYYYIVAMGLVIFTVPFLLWLGKKWAIDVNWILSALFVLPVILVQLRYPTETSSTLPVFLLLPIWIAQFMVQKKWKR</sequence>
<feature type="transmembrane region" description="Helical" evidence="1">
    <location>
        <begin position="17"/>
        <end position="39"/>
    </location>
</feature>
<keyword evidence="1" id="KW-1133">Transmembrane helix</keyword>
<feature type="transmembrane region" description="Helical" evidence="1">
    <location>
        <begin position="104"/>
        <end position="125"/>
    </location>
</feature>
<protein>
    <submittedName>
        <fullName evidence="2">Uncharacterized protein</fullName>
    </submittedName>
</protein>
<reference evidence="2 3" key="1">
    <citation type="submission" date="2018-08" db="EMBL/GenBank/DDBJ databases">
        <title>Chitinophaga sp. K20C18050901, a novel bacterium isolated from forest soil.</title>
        <authorList>
            <person name="Wang C."/>
        </authorList>
    </citation>
    <scope>NUCLEOTIDE SEQUENCE [LARGE SCALE GENOMIC DNA]</scope>
    <source>
        <strain evidence="2 3">K20C18050901</strain>
    </source>
</reference>
<organism evidence="2 3">
    <name type="scientific">Chitinophaga silvisoli</name>
    <dbReference type="NCBI Taxonomy" id="2291814"/>
    <lineage>
        <taxon>Bacteria</taxon>
        <taxon>Pseudomonadati</taxon>
        <taxon>Bacteroidota</taxon>
        <taxon>Chitinophagia</taxon>
        <taxon>Chitinophagales</taxon>
        <taxon>Chitinophagaceae</taxon>
        <taxon>Chitinophaga</taxon>
    </lineage>
</organism>
<feature type="transmembrane region" description="Helical" evidence="1">
    <location>
        <begin position="60"/>
        <end position="84"/>
    </location>
</feature>
<dbReference type="RefSeq" id="WP_116852299.1">
    <property type="nucleotide sequence ID" value="NZ_QTJV01000001.1"/>
</dbReference>
<feature type="transmembrane region" description="Helical" evidence="1">
    <location>
        <begin position="157"/>
        <end position="174"/>
    </location>
</feature>
<keyword evidence="1" id="KW-0472">Membrane</keyword>
<evidence type="ECO:0000256" key="1">
    <source>
        <dbReference type="SAM" id="Phobius"/>
    </source>
</evidence>
<comment type="caution">
    <text evidence="2">The sequence shown here is derived from an EMBL/GenBank/DDBJ whole genome shotgun (WGS) entry which is preliminary data.</text>
</comment>
<feature type="transmembrane region" description="Helical" evidence="1">
    <location>
        <begin position="132"/>
        <end position="151"/>
    </location>
</feature>
<accession>A0A3E1P9W6</accession>
<evidence type="ECO:0000313" key="3">
    <source>
        <dbReference type="Proteomes" id="UP000261174"/>
    </source>
</evidence>